<gene>
    <name evidence="1" type="ORF">D5F01_LYC02486</name>
</gene>
<dbReference type="PANTHER" id="PTHR24401:SF29">
    <property type="entry name" value="SI:CH211-243P7.3-RELATED"/>
    <property type="match status" value="1"/>
</dbReference>
<protein>
    <submittedName>
        <fullName evidence="1">Uncharacterized protein</fullName>
    </submittedName>
</protein>
<comment type="caution">
    <text evidence="1">The sequence shown here is derived from an EMBL/GenBank/DDBJ whole genome shotgun (WGS) entry which is preliminary data.</text>
</comment>
<dbReference type="PANTHER" id="PTHR24401">
    <property type="entry name" value="SI:CH211-243P7.3-RELATED"/>
    <property type="match status" value="1"/>
</dbReference>
<dbReference type="Proteomes" id="UP000424527">
    <property type="component" value="Unassembled WGS sequence"/>
</dbReference>
<evidence type="ECO:0000313" key="2">
    <source>
        <dbReference type="Proteomes" id="UP000424527"/>
    </source>
</evidence>
<reference evidence="1 2" key="1">
    <citation type="submission" date="2019-07" db="EMBL/GenBank/DDBJ databases">
        <title>Chromosome genome assembly for large yellow croaker.</title>
        <authorList>
            <person name="Xiao S."/>
        </authorList>
    </citation>
    <scope>NUCLEOTIDE SEQUENCE [LARGE SCALE GENOMIC DNA]</scope>
    <source>
        <strain evidence="1">JMULYC20181020</strain>
        <tissue evidence="1">Muscle</tissue>
    </source>
</reference>
<dbReference type="EMBL" id="REGW02000003">
    <property type="protein sequence ID" value="KAE8298000.1"/>
    <property type="molecule type" value="Genomic_DNA"/>
</dbReference>
<dbReference type="AlphaFoldDB" id="A0A6G0J2R6"/>
<keyword evidence="2" id="KW-1185">Reference proteome</keyword>
<proteinExistence type="predicted"/>
<accession>A0A6G0J2R6</accession>
<name>A0A6G0J2R6_LARCR</name>
<evidence type="ECO:0000313" key="1">
    <source>
        <dbReference type="EMBL" id="KAE8298000.1"/>
    </source>
</evidence>
<sequence length="190" mass="21348">MYDRANQHPYRYQEFPQQLPIIDQSVQEFLCGLVSLGRLEEALLKRQVAQLEHFAAKLGQWTSSPLEAWPTPALPSVAWPTPVPVSPLVAWPTPVLLSLTPAPVPKPAMPPVPKHPWLMQVYAQDVLQSLDEIKPTITSQYRRILKMDSTKKVVPKLAGHSYGTGTWAGMFAMIAHNQRKLWSLADGRSH</sequence>
<organism evidence="1 2">
    <name type="scientific">Larimichthys crocea</name>
    <name type="common">Large yellow croaker</name>
    <name type="synonym">Pseudosciaena crocea</name>
    <dbReference type="NCBI Taxonomy" id="215358"/>
    <lineage>
        <taxon>Eukaryota</taxon>
        <taxon>Metazoa</taxon>
        <taxon>Chordata</taxon>
        <taxon>Craniata</taxon>
        <taxon>Vertebrata</taxon>
        <taxon>Euteleostomi</taxon>
        <taxon>Actinopterygii</taxon>
        <taxon>Neopterygii</taxon>
        <taxon>Teleostei</taxon>
        <taxon>Neoteleostei</taxon>
        <taxon>Acanthomorphata</taxon>
        <taxon>Eupercaria</taxon>
        <taxon>Sciaenidae</taxon>
        <taxon>Larimichthys</taxon>
    </lineage>
</organism>